<keyword evidence="3" id="KW-0548">Nucleotidyltransferase</keyword>
<keyword evidence="4" id="KW-0547">Nucleotide-binding</keyword>
<protein>
    <submittedName>
        <fullName evidence="8">RNA-dependent RNA polymerase</fullName>
    </submittedName>
</protein>
<evidence type="ECO:0000256" key="5">
    <source>
        <dbReference type="ARBA" id="ARBA00022801"/>
    </source>
</evidence>
<dbReference type="GO" id="GO:0003723">
    <property type="term" value="F:RNA binding"/>
    <property type="evidence" value="ECO:0007669"/>
    <property type="project" value="InterPro"/>
</dbReference>
<dbReference type="InterPro" id="IPR001205">
    <property type="entry name" value="RNA-dir_pol_C"/>
</dbReference>
<dbReference type="Pfam" id="PF00680">
    <property type="entry name" value="RdRP_1"/>
    <property type="match status" value="1"/>
</dbReference>
<feature type="domain" description="RNA-directed RNA polymerase C-terminal" evidence="7">
    <location>
        <begin position="10"/>
        <end position="206"/>
    </location>
</feature>
<keyword evidence="1 8" id="KW-0696">RNA-directed RNA polymerase</keyword>
<dbReference type="EMBL" id="MN034816">
    <property type="protein sequence ID" value="QDH89437.1"/>
    <property type="molecule type" value="Genomic_RNA"/>
</dbReference>
<dbReference type="GO" id="GO:0016787">
    <property type="term" value="F:hydrolase activity"/>
    <property type="evidence" value="ECO:0007669"/>
    <property type="project" value="UniProtKB-KW"/>
</dbReference>
<dbReference type="SUPFAM" id="SSF56672">
    <property type="entry name" value="DNA/RNA polymerases"/>
    <property type="match status" value="1"/>
</dbReference>
<evidence type="ECO:0000256" key="4">
    <source>
        <dbReference type="ARBA" id="ARBA00022741"/>
    </source>
</evidence>
<evidence type="ECO:0000313" key="8">
    <source>
        <dbReference type="EMBL" id="QDH89437.1"/>
    </source>
</evidence>
<accession>A0A514D783</accession>
<dbReference type="GO" id="GO:0006351">
    <property type="term" value="P:DNA-templated transcription"/>
    <property type="evidence" value="ECO:0007669"/>
    <property type="project" value="InterPro"/>
</dbReference>
<evidence type="ECO:0000259" key="7">
    <source>
        <dbReference type="Pfam" id="PF00680"/>
    </source>
</evidence>
<gene>
    <name evidence="8" type="ORF">H4RhizoLitter20292_000003</name>
</gene>
<name>A0A514D783_9VIRU</name>
<evidence type="ECO:0000256" key="3">
    <source>
        <dbReference type="ARBA" id="ARBA00022695"/>
    </source>
</evidence>
<organism evidence="8">
    <name type="scientific">Picornavirales sp</name>
    <dbReference type="NCBI Taxonomy" id="1955153"/>
    <lineage>
        <taxon>Viruses</taxon>
        <taxon>Riboviria</taxon>
        <taxon>Orthornavirae</taxon>
        <taxon>Pisuviricota</taxon>
        <taxon>Pisoniviricetes</taxon>
        <taxon>Picornavirales</taxon>
    </lineage>
</organism>
<evidence type="ECO:0000256" key="1">
    <source>
        <dbReference type="ARBA" id="ARBA00022484"/>
    </source>
</evidence>
<evidence type="ECO:0000256" key="2">
    <source>
        <dbReference type="ARBA" id="ARBA00022679"/>
    </source>
</evidence>
<proteinExistence type="predicted"/>
<sequence length="245" mass="27941">MIIYFQNIIKGTKARAIACDFMKDELRSNSKVDEWKTRIVSSLPVEVIIAYRMFFACYEDEQATDYIRSWCNAGINPLSPDWKAFRDSMGERDPDRNPVTYALDAKFWDKSLREWTSLAHDECVLSFFDDEPSVDEFVYDEEFRFITGHEDTIRKAILQDCSTNIHIVGGGHIIATENHGPSGAPNTVTHNSLCLMIWTYCILCENFSSGSILFLILNTLSNGVSCSQTLARIKLLTSMEYLTLL</sequence>
<dbReference type="GO" id="GO:0000166">
    <property type="term" value="F:nucleotide binding"/>
    <property type="evidence" value="ECO:0007669"/>
    <property type="project" value="UniProtKB-KW"/>
</dbReference>
<dbReference type="InterPro" id="IPR043502">
    <property type="entry name" value="DNA/RNA_pol_sf"/>
</dbReference>
<reference evidence="8" key="1">
    <citation type="submission" date="2019-05" db="EMBL/GenBank/DDBJ databases">
        <title>Metatranscriptomic reconstruction reveals RNA viruses with the potential to shape carbon cycling in soil.</title>
        <authorList>
            <person name="Starr E.P."/>
            <person name="Nuccio E."/>
            <person name="Pett-Ridge J."/>
            <person name="Banfield J.F."/>
            <person name="Firestone M.K."/>
        </authorList>
    </citation>
    <scope>NUCLEOTIDE SEQUENCE</scope>
    <source>
        <strain evidence="8">H4_Rhizo_Litter_20_scaffold_292</strain>
    </source>
</reference>
<keyword evidence="5" id="KW-0378">Hydrolase</keyword>
<dbReference type="GO" id="GO:0003968">
    <property type="term" value="F:RNA-directed RNA polymerase activity"/>
    <property type="evidence" value="ECO:0007669"/>
    <property type="project" value="UniProtKB-KW"/>
</dbReference>
<evidence type="ECO:0000256" key="6">
    <source>
        <dbReference type="ARBA" id="ARBA00022953"/>
    </source>
</evidence>
<keyword evidence="6" id="KW-0693">Viral RNA replication</keyword>
<keyword evidence="2" id="KW-0808">Transferase</keyword>